<dbReference type="HOGENOM" id="CLU_3075308_0_0_2"/>
<dbReference type="KEGG" id="mcn:Mcup_1999"/>
<dbReference type="AlphaFoldDB" id="F4G224"/>
<dbReference type="PATRIC" id="fig|1006006.8.peg.2003"/>
<proteinExistence type="predicted"/>
<keyword evidence="2" id="KW-1185">Reference proteome</keyword>
<organism evidence="1 2">
    <name type="scientific">Metallosphaera cuprina (strain Ar-4)</name>
    <dbReference type="NCBI Taxonomy" id="1006006"/>
    <lineage>
        <taxon>Archaea</taxon>
        <taxon>Thermoproteota</taxon>
        <taxon>Thermoprotei</taxon>
        <taxon>Sulfolobales</taxon>
        <taxon>Sulfolobaceae</taxon>
        <taxon>Metallosphaera</taxon>
    </lineage>
</organism>
<dbReference type="Proteomes" id="UP000007812">
    <property type="component" value="Chromosome"/>
</dbReference>
<reference evidence="1 2" key="1">
    <citation type="journal article" date="2011" name="J. Bacteriol.">
        <title>Complete genome sequence of Metallosphaera cuprina, a metal sulfide-oxidizing archaeon from a hot spring.</title>
        <authorList>
            <person name="Liu L.J."/>
            <person name="You X.Y."/>
            <person name="Zheng H."/>
            <person name="Wang S."/>
            <person name="Jiang C.Y."/>
            <person name="Liu S.J."/>
        </authorList>
    </citation>
    <scope>NUCLEOTIDE SEQUENCE [LARGE SCALE GENOMIC DNA]</scope>
    <source>
        <strain evidence="1 2">Ar-4</strain>
    </source>
</reference>
<name>F4G224_METCR</name>
<dbReference type="EMBL" id="CP002656">
    <property type="protein sequence ID" value="AEB96101.1"/>
    <property type="molecule type" value="Genomic_DNA"/>
</dbReference>
<dbReference type="STRING" id="1006006.Mcup_1999"/>
<protein>
    <submittedName>
        <fullName evidence="1">Low molecular weight phosphotyrosine protein phosphatase</fullName>
    </submittedName>
</protein>
<sequence>MSCFVKDVCPASILTRTQRKLIKWNINNSNDKLIERERKIRDEMKSRILRSA</sequence>
<dbReference type="eggNOG" id="arCOG04425">
    <property type="taxonomic scope" value="Archaea"/>
</dbReference>
<accession>F4G224</accession>
<evidence type="ECO:0000313" key="2">
    <source>
        <dbReference type="Proteomes" id="UP000007812"/>
    </source>
</evidence>
<evidence type="ECO:0000313" key="1">
    <source>
        <dbReference type="EMBL" id="AEB96101.1"/>
    </source>
</evidence>
<gene>
    <name evidence="1" type="ordered locus">Mcup_1999</name>
</gene>